<dbReference type="PANTHER" id="PTHR33971">
    <property type="entry name" value="OS06G0232000 PROTEIN"/>
    <property type="match status" value="1"/>
</dbReference>
<dbReference type="Proteomes" id="UP000834106">
    <property type="component" value="Chromosome 2"/>
</dbReference>
<dbReference type="EMBL" id="OU503037">
    <property type="protein sequence ID" value="CAI9756539.1"/>
    <property type="molecule type" value="Genomic_DNA"/>
</dbReference>
<gene>
    <name evidence="1" type="ORF">FPE_LOCUS3969</name>
</gene>
<dbReference type="InterPro" id="IPR038943">
    <property type="entry name" value="PLDrp1-like"/>
</dbReference>
<dbReference type="GO" id="GO:0004674">
    <property type="term" value="F:protein serine/threonine kinase activity"/>
    <property type="evidence" value="ECO:0007669"/>
    <property type="project" value="TreeGrafter"/>
</dbReference>
<name>A0AAD1YS35_9LAMI</name>
<protein>
    <submittedName>
        <fullName evidence="1">Uncharacterized protein</fullName>
    </submittedName>
</protein>
<dbReference type="GO" id="GO:0070300">
    <property type="term" value="F:phosphatidic acid binding"/>
    <property type="evidence" value="ECO:0007669"/>
    <property type="project" value="InterPro"/>
</dbReference>
<keyword evidence="2" id="KW-1185">Reference proteome</keyword>
<accession>A0AAD1YS35</accession>
<dbReference type="PANTHER" id="PTHR33971:SF3">
    <property type="entry name" value="UBIQUITIN CARBOXYL-TERMINAL HYDROLASE 36"/>
    <property type="match status" value="1"/>
</dbReference>
<evidence type="ECO:0000313" key="2">
    <source>
        <dbReference type="Proteomes" id="UP000834106"/>
    </source>
</evidence>
<evidence type="ECO:0000313" key="1">
    <source>
        <dbReference type="EMBL" id="CAI9756539.1"/>
    </source>
</evidence>
<organism evidence="1 2">
    <name type="scientific">Fraxinus pennsylvanica</name>
    <dbReference type="NCBI Taxonomy" id="56036"/>
    <lineage>
        <taxon>Eukaryota</taxon>
        <taxon>Viridiplantae</taxon>
        <taxon>Streptophyta</taxon>
        <taxon>Embryophyta</taxon>
        <taxon>Tracheophyta</taxon>
        <taxon>Spermatophyta</taxon>
        <taxon>Magnoliopsida</taxon>
        <taxon>eudicotyledons</taxon>
        <taxon>Gunneridae</taxon>
        <taxon>Pentapetalae</taxon>
        <taxon>asterids</taxon>
        <taxon>lamiids</taxon>
        <taxon>Lamiales</taxon>
        <taxon>Oleaceae</taxon>
        <taxon>Oleeae</taxon>
        <taxon>Fraxinus</taxon>
    </lineage>
</organism>
<reference evidence="1" key="1">
    <citation type="submission" date="2023-05" db="EMBL/GenBank/DDBJ databases">
        <authorList>
            <person name="Huff M."/>
        </authorList>
    </citation>
    <scope>NUCLEOTIDE SEQUENCE</scope>
</reference>
<dbReference type="AlphaFoldDB" id="A0AAD1YS35"/>
<sequence>MAFYGYNGDVGECNWTSSDSEFYNSSSYYDSSVTRSQVNYSVYDIHEPDLIQYEPIQYYENVPNLIPYEPIEYYDSSSSSSNYYDGFESRFDSNYSVYSYSEPKLVQYEPPPYARVSFSSATKSRVYNSTEEFNEIDEFDKYDPTPYTPPILGSRCYGSPLPPSDQICYPRSTPQSEGAALEGFSYNSIPSPYGENDKQIAIKTDPQPQGENVDKIDLDGVGSEKVGELPDPQLQSENGDKINIDDVGSEIGELGMNRGDELPPYNHNNGFENGQIGRQFRQIPYGSGLECMDLCESLFGYWPCLAKRDQKMNEICPVCDHGGRRNPWESAADYLFGTPLAYDERNDGRYQENVHNYGGYYNVQQPQYESSWLH</sequence>
<proteinExistence type="predicted"/>